<feature type="chain" id="PRO_5047400160" description="DUF3108 domain-containing protein" evidence="1">
    <location>
        <begin position="19"/>
        <end position="209"/>
    </location>
</feature>
<feature type="signal peptide" evidence="1">
    <location>
        <begin position="1"/>
        <end position="18"/>
    </location>
</feature>
<dbReference type="Proteomes" id="UP000634308">
    <property type="component" value="Unassembled WGS sequence"/>
</dbReference>
<evidence type="ECO:0000313" key="3">
    <source>
        <dbReference type="Proteomes" id="UP000634308"/>
    </source>
</evidence>
<evidence type="ECO:0000256" key="1">
    <source>
        <dbReference type="SAM" id="SignalP"/>
    </source>
</evidence>
<sequence>MRLLMPLLTLALATPATAQQAPNPACTTGEIYVGGAPAQPSYRWVEPAAGLTPATQKVLREKWTLTCPTYELTSTPRSVTVRSLTGHPQDALTPLRPLQAYGSGYYRYPALRLDWIGQSIDLTWDGKDTVTLTGNTDTSVIVALRSGDTPLRLVNFTRQEPSLTLPADQSFELHIKLQYPIIPPPWAAIIYQQDTGTLTLERTRAFPDR</sequence>
<comment type="caution">
    <text evidence="2">The sequence shown here is derived from an EMBL/GenBank/DDBJ whole genome shotgun (WGS) entry which is preliminary data.</text>
</comment>
<proteinExistence type="predicted"/>
<keyword evidence="1" id="KW-0732">Signal</keyword>
<dbReference type="EMBL" id="BMQM01000017">
    <property type="protein sequence ID" value="GGR62167.1"/>
    <property type="molecule type" value="Genomic_DNA"/>
</dbReference>
<protein>
    <recommendedName>
        <fullName evidence="4">DUF3108 domain-containing protein</fullName>
    </recommendedName>
</protein>
<keyword evidence="3" id="KW-1185">Reference proteome</keyword>
<gene>
    <name evidence="2" type="ORF">GCM10008959_25130</name>
</gene>
<evidence type="ECO:0008006" key="4">
    <source>
        <dbReference type="Google" id="ProtNLM"/>
    </source>
</evidence>
<name>A0ABQ2RWT2_9DEIO</name>
<organism evidence="2 3">
    <name type="scientific">Deinococcus seoulensis</name>
    <dbReference type="NCBI Taxonomy" id="1837379"/>
    <lineage>
        <taxon>Bacteria</taxon>
        <taxon>Thermotogati</taxon>
        <taxon>Deinococcota</taxon>
        <taxon>Deinococci</taxon>
        <taxon>Deinococcales</taxon>
        <taxon>Deinococcaceae</taxon>
        <taxon>Deinococcus</taxon>
    </lineage>
</organism>
<accession>A0ABQ2RWT2</accession>
<evidence type="ECO:0000313" key="2">
    <source>
        <dbReference type="EMBL" id="GGR62167.1"/>
    </source>
</evidence>
<reference evidence="3" key="1">
    <citation type="journal article" date="2019" name="Int. J. Syst. Evol. Microbiol.">
        <title>The Global Catalogue of Microorganisms (GCM) 10K type strain sequencing project: providing services to taxonomists for standard genome sequencing and annotation.</title>
        <authorList>
            <consortium name="The Broad Institute Genomics Platform"/>
            <consortium name="The Broad Institute Genome Sequencing Center for Infectious Disease"/>
            <person name="Wu L."/>
            <person name="Ma J."/>
        </authorList>
    </citation>
    <scope>NUCLEOTIDE SEQUENCE [LARGE SCALE GENOMIC DNA]</scope>
    <source>
        <strain evidence="3">JCM 31404</strain>
    </source>
</reference>